<keyword evidence="2" id="KW-1185">Reference proteome</keyword>
<proteinExistence type="predicted"/>
<evidence type="ECO:0000313" key="2">
    <source>
        <dbReference type="Proteomes" id="UP000805193"/>
    </source>
</evidence>
<evidence type="ECO:0000313" key="1">
    <source>
        <dbReference type="EMBL" id="KAG0414225.1"/>
    </source>
</evidence>
<reference evidence="1 2" key="1">
    <citation type="journal article" date="2020" name="Cell">
        <title>Large-Scale Comparative Analyses of Tick Genomes Elucidate Their Genetic Diversity and Vector Capacities.</title>
        <authorList>
            <consortium name="Tick Genome and Microbiome Consortium (TIGMIC)"/>
            <person name="Jia N."/>
            <person name="Wang J."/>
            <person name="Shi W."/>
            <person name="Du L."/>
            <person name="Sun Y."/>
            <person name="Zhan W."/>
            <person name="Jiang J.F."/>
            <person name="Wang Q."/>
            <person name="Zhang B."/>
            <person name="Ji P."/>
            <person name="Bell-Sakyi L."/>
            <person name="Cui X.M."/>
            <person name="Yuan T.T."/>
            <person name="Jiang B.G."/>
            <person name="Yang W.F."/>
            <person name="Lam T.T."/>
            <person name="Chang Q.C."/>
            <person name="Ding S.J."/>
            <person name="Wang X.J."/>
            <person name="Zhu J.G."/>
            <person name="Ruan X.D."/>
            <person name="Zhao L."/>
            <person name="Wei J.T."/>
            <person name="Ye R.Z."/>
            <person name="Que T.C."/>
            <person name="Du C.H."/>
            <person name="Zhou Y.H."/>
            <person name="Cheng J.X."/>
            <person name="Dai P.F."/>
            <person name="Guo W.B."/>
            <person name="Han X.H."/>
            <person name="Huang E.J."/>
            <person name="Li L.F."/>
            <person name="Wei W."/>
            <person name="Gao Y.C."/>
            <person name="Liu J.Z."/>
            <person name="Shao H.Z."/>
            <person name="Wang X."/>
            <person name="Wang C.C."/>
            <person name="Yang T.C."/>
            <person name="Huo Q.B."/>
            <person name="Li W."/>
            <person name="Chen H.Y."/>
            <person name="Chen S.E."/>
            <person name="Zhou L.G."/>
            <person name="Ni X.B."/>
            <person name="Tian J.H."/>
            <person name="Sheng Y."/>
            <person name="Liu T."/>
            <person name="Pan Y.S."/>
            <person name="Xia L.Y."/>
            <person name="Li J."/>
            <person name="Zhao F."/>
            <person name="Cao W.C."/>
        </authorList>
    </citation>
    <scope>NUCLEOTIDE SEQUENCE [LARGE SCALE GENOMIC DNA]</scope>
    <source>
        <strain evidence="1">Iper-2018</strain>
    </source>
</reference>
<dbReference type="Proteomes" id="UP000805193">
    <property type="component" value="Unassembled WGS sequence"/>
</dbReference>
<organism evidence="1 2">
    <name type="scientific">Ixodes persulcatus</name>
    <name type="common">Taiga tick</name>
    <dbReference type="NCBI Taxonomy" id="34615"/>
    <lineage>
        <taxon>Eukaryota</taxon>
        <taxon>Metazoa</taxon>
        <taxon>Ecdysozoa</taxon>
        <taxon>Arthropoda</taxon>
        <taxon>Chelicerata</taxon>
        <taxon>Arachnida</taxon>
        <taxon>Acari</taxon>
        <taxon>Parasitiformes</taxon>
        <taxon>Ixodida</taxon>
        <taxon>Ixodoidea</taxon>
        <taxon>Ixodidae</taxon>
        <taxon>Ixodinae</taxon>
        <taxon>Ixodes</taxon>
    </lineage>
</organism>
<sequence>MGRKYGTLHQYRGRRKRKRSKPNVSTQVPLESNESAIVAVDPPFNGGDTPESDTSGNAARTSNDDDLQETNAQADESYIIASLEAINSLLGHVKCASCGAGDVKIVKGDRMYGLRRQADSLLRNLRGPGDAVEFAPGGWTGKEQGFRGERPQ</sequence>
<name>A0AC60P4C6_IXOPE</name>
<protein>
    <submittedName>
        <fullName evidence="1">Uncharacterized protein</fullName>
    </submittedName>
</protein>
<accession>A0AC60P4C6</accession>
<dbReference type="EMBL" id="JABSTQ010011193">
    <property type="protein sequence ID" value="KAG0414225.1"/>
    <property type="molecule type" value="Genomic_DNA"/>
</dbReference>
<comment type="caution">
    <text evidence="1">The sequence shown here is derived from an EMBL/GenBank/DDBJ whole genome shotgun (WGS) entry which is preliminary data.</text>
</comment>
<gene>
    <name evidence="1" type="ORF">HPB47_008653</name>
</gene>